<comment type="caution">
    <text evidence="1">The sequence shown here is derived from an EMBL/GenBank/DDBJ whole genome shotgun (WGS) entry which is preliminary data.</text>
</comment>
<sequence length="189" mass="21779">MSKLALKGSSKTVCDYFEFSINSILFQRGIYPSEDFQTVKKYDIPLVRVIDEDIKSYINQFLEQIKKWVYGTKLQKLILVIIDKDLGEGIERWEFDLENNENITTKESERKEIQTIIRQITSSSAYLPILTGEYTFNILAYTQDTPIVPTEWADSQDLNLQGDVESVNFSRLKAGSHTVGTKVSYRLES</sequence>
<accession>A0ACA9YDH2</accession>
<name>A0ACA9YDH2_9ASCO</name>
<reference evidence="1" key="1">
    <citation type="submission" date="2022-06" db="EMBL/GenBank/DDBJ databases">
        <authorList>
            <person name="Legras J.-L."/>
            <person name="Devillers H."/>
            <person name="Grondin C."/>
        </authorList>
    </citation>
    <scope>NUCLEOTIDE SEQUENCE</scope>
    <source>
        <strain evidence="1">CLIB 1444</strain>
    </source>
</reference>
<organism evidence="1 2">
    <name type="scientific">[Candida] jaroonii</name>
    <dbReference type="NCBI Taxonomy" id="467808"/>
    <lineage>
        <taxon>Eukaryota</taxon>
        <taxon>Fungi</taxon>
        <taxon>Dikarya</taxon>
        <taxon>Ascomycota</taxon>
        <taxon>Saccharomycotina</taxon>
        <taxon>Pichiomycetes</taxon>
        <taxon>Debaryomycetaceae</taxon>
        <taxon>Yamadazyma</taxon>
    </lineage>
</organism>
<protein>
    <submittedName>
        <fullName evidence="1">Mitotic spindle checkpoint component Mad2p</fullName>
    </submittedName>
</protein>
<dbReference type="EMBL" id="CALSDN010000011">
    <property type="protein sequence ID" value="CAH6722767.1"/>
    <property type="molecule type" value="Genomic_DNA"/>
</dbReference>
<keyword evidence="2" id="KW-1185">Reference proteome</keyword>
<proteinExistence type="predicted"/>
<evidence type="ECO:0000313" key="1">
    <source>
        <dbReference type="EMBL" id="CAH6722767.1"/>
    </source>
</evidence>
<evidence type="ECO:0000313" key="2">
    <source>
        <dbReference type="Proteomes" id="UP001152531"/>
    </source>
</evidence>
<gene>
    <name evidence="1" type="ORF">CLIB1444_11S00672</name>
</gene>
<dbReference type="Proteomes" id="UP001152531">
    <property type="component" value="Unassembled WGS sequence"/>
</dbReference>